<evidence type="ECO:0000313" key="2">
    <source>
        <dbReference type="EMBL" id="OUZ37688.1"/>
    </source>
</evidence>
<gene>
    <name evidence="2" type="ORF">CBM15_17015</name>
</gene>
<evidence type="ECO:0000259" key="1">
    <source>
        <dbReference type="Pfam" id="PF01243"/>
    </source>
</evidence>
<dbReference type="InterPro" id="IPR052917">
    <property type="entry name" value="Stress-Dev_Protein"/>
</dbReference>
<reference evidence="2 3" key="1">
    <citation type="journal article" date="2017" name="Int. J. Syst. Evol. Microbiol.">
        <title>Solibacillus kalamii sp. nov., isolated from a high-efficiency particulate arrestance filter system used in the International Space Station.</title>
        <authorList>
            <person name="Checinska Sielaff A."/>
            <person name="Kumar R.M."/>
            <person name="Pal D."/>
            <person name="Mayilraj S."/>
            <person name="Venkateswaran K."/>
        </authorList>
    </citation>
    <scope>NUCLEOTIDE SEQUENCE [LARGE SCALE GENOMIC DNA]</scope>
    <source>
        <strain evidence="2 3">ISSFR-015</strain>
    </source>
</reference>
<keyword evidence="3" id="KW-1185">Reference proteome</keyword>
<dbReference type="Gene3D" id="2.30.110.10">
    <property type="entry name" value="Electron Transport, Fmn-binding Protein, Chain A"/>
    <property type="match status" value="1"/>
</dbReference>
<sequence>METLKEKVLSIIKDHKIGTMATLNGRHPYVRYMTFTNEDFTLYATTTEDSQKVYDLNENPYTHILLGYTKEDLDAPYLEITAKLSEVKDDTLKLKITNFFKDVFTSEDGDMVTLQFDPITIKLMNDGEPQELKL</sequence>
<proteinExistence type="predicted"/>
<comment type="caution">
    <text evidence="2">The sequence shown here is derived from an EMBL/GenBank/DDBJ whole genome shotgun (WGS) entry which is preliminary data.</text>
</comment>
<feature type="domain" description="Pyridoxamine 5'-phosphate oxidase N-terminal" evidence="1">
    <location>
        <begin position="4"/>
        <end position="96"/>
    </location>
</feature>
<name>A0ABX3ZDX7_9BACL</name>
<dbReference type="InterPro" id="IPR012349">
    <property type="entry name" value="Split_barrel_FMN-bd"/>
</dbReference>
<dbReference type="PANTHER" id="PTHR34818">
    <property type="entry name" value="PROTEIN BLI-3"/>
    <property type="match status" value="1"/>
</dbReference>
<evidence type="ECO:0000313" key="3">
    <source>
        <dbReference type="Proteomes" id="UP000196594"/>
    </source>
</evidence>
<protein>
    <submittedName>
        <fullName evidence="2">General stress protein</fullName>
    </submittedName>
</protein>
<dbReference type="RefSeq" id="WP_014823008.1">
    <property type="nucleotide sequence ID" value="NZ_JAFBEY010000011.1"/>
</dbReference>
<accession>A0ABX3ZDX7</accession>
<organism evidence="2 3">
    <name type="scientific">Solibacillus kalamii</name>
    <dbReference type="NCBI Taxonomy" id="1748298"/>
    <lineage>
        <taxon>Bacteria</taxon>
        <taxon>Bacillati</taxon>
        <taxon>Bacillota</taxon>
        <taxon>Bacilli</taxon>
        <taxon>Bacillales</taxon>
        <taxon>Caryophanaceae</taxon>
        <taxon>Solibacillus</taxon>
    </lineage>
</organism>
<dbReference type="Pfam" id="PF01243">
    <property type="entry name" value="PNPOx_N"/>
    <property type="match status" value="1"/>
</dbReference>
<dbReference type="Proteomes" id="UP000196594">
    <property type="component" value="Unassembled WGS sequence"/>
</dbReference>
<dbReference type="SUPFAM" id="SSF50475">
    <property type="entry name" value="FMN-binding split barrel"/>
    <property type="match status" value="1"/>
</dbReference>
<dbReference type="EMBL" id="NHNT01000014">
    <property type="protein sequence ID" value="OUZ37688.1"/>
    <property type="molecule type" value="Genomic_DNA"/>
</dbReference>
<dbReference type="PANTHER" id="PTHR34818:SF1">
    <property type="entry name" value="PROTEIN BLI-3"/>
    <property type="match status" value="1"/>
</dbReference>
<dbReference type="InterPro" id="IPR011576">
    <property type="entry name" value="Pyridox_Oxase_N"/>
</dbReference>